<dbReference type="PANTHER" id="PTHR43540">
    <property type="entry name" value="PEROXYUREIDOACRYLATE/UREIDOACRYLATE AMIDOHYDROLASE-RELATED"/>
    <property type="match status" value="1"/>
</dbReference>
<proteinExistence type="predicted"/>
<dbReference type="SUPFAM" id="SSF52499">
    <property type="entry name" value="Isochorismatase-like hydrolases"/>
    <property type="match status" value="1"/>
</dbReference>
<dbReference type="CDD" id="cd01014">
    <property type="entry name" value="nicotinamidase_related"/>
    <property type="match status" value="1"/>
</dbReference>
<evidence type="ECO:0000313" key="4">
    <source>
        <dbReference type="Proteomes" id="UP000309550"/>
    </source>
</evidence>
<dbReference type="Proteomes" id="UP000309550">
    <property type="component" value="Unassembled WGS sequence"/>
</dbReference>
<feature type="domain" description="Isochorismatase-like" evidence="2">
    <location>
        <begin position="5"/>
        <end position="152"/>
    </location>
</feature>
<dbReference type="InterPro" id="IPR000868">
    <property type="entry name" value="Isochorismatase-like_dom"/>
</dbReference>
<evidence type="ECO:0000256" key="1">
    <source>
        <dbReference type="ARBA" id="ARBA00022801"/>
    </source>
</evidence>
<dbReference type="Gene3D" id="3.40.50.850">
    <property type="entry name" value="Isochorismatase-like"/>
    <property type="match status" value="1"/>
</dbReference>
<dbReference type="Pfam" id="PF00857">
    <property type="entry name" value="Isochorismatase"/>
    <property type="match status" value="1"/>
</dbReference>
<dbReference type="AlphaFoldDB" id="A0A5S3Q7R5"/>
<protein>
    <submittedName>
        <fullName evidence="3">Cysteine hydrolase</fullName>
    </submittedName>
</protein>
<dbReference type="GO" id="GO:0016787">
    <property type="term" value="F:hydrolase activity"/>
    <property type="evidence" value="ECO:0007669"/>
    <property type="project" value="UniProtKB-KW"/>
</dbReference>
<dbReference type="RefSeq" id="WP_138662445.1">
    <property type="nucleotide sequence ID" value="NZ_VANS01000002.1"/>
</dbReference>
<dbReference type="OrthoDB" id="9794942at2"/>
<dbReference type="PANTHER" id="PTHR43540:SF1">
    <property type="entry name" value="ISOCHORISMATASE HYDROLASE"/>
    <property type="match status" value="1"/>
</dbReference>
<accession>A0A5S3Q7R5</accession>
<evidence type="ECO:0000313" key="3">
    <source>
        <dbReference type="EMBL" id="TMM52903.1"/>
    </source>
</evidence>
<sequence length="180" mass="19052">MTDRALILVDIQNDYFDGGLWPVDQMAQVAQTAAAVLDRARAAGDLVIHVHHEAGSETAPFFRPGTQGADIHSSVAPQDGEATVLKHRPNSFHDTDLHARLQAAGVTKVTIVGAMTQMCIDATARAARDLGYEVTLVADACGAKSIAYGDTKLTAEQVQAAFMAPLSMSYGKVVMAADLD</sequence>
<keyword evidence="1 3" id="KW-0378">Hydrolase</keyword>
<name>A0A5S3Q7R5_9RHOB</name>
<dbReference type="InterPro" id="IPR036380">
    <property type="entry name" value="Isochorismatase-like_sf"/>
</dbReference>
<organism evidence="3 4">
    <name type="scientific">Sulfitobacter sabulilitoris</name>
    <dbReference type="NCBI Taxonomy" id="2562655"/>
    <lineage>
        <taxon>Bacteria</taxon>
        <taxon>Pseudomonadati</taxon>
        <taxon>Pseudomonadota</taxon>
        <taxon>Alphaproteobacteria</taxon>
        <taxon>Rhodobacterales</taxon>
        <taxon>Roseobacteraceae</taxon>
        <taxon>Sulfitobacter</taxon>
    </lineage>
</organism>
<gene>
    <name evidence="3" type="ORF">FDT80_11680</name>
</gene>
<comment type="caution">
    <text evidence="3">The sequence shown here is derived from an EMBL/GenBank/DDBJ whole genome shotgun (WGS) entry which is preliminary data.</text>
</comment>
<keyword evidence="4" id="KW-1185">Reference proteome</keyword>
<evidence type="ECO:0000259" key="2">
    <source>
        <dbReference type="Pfam" id="PF00857"/>
    </source>
</evidence>
<dbReference type="InterPro" id="IPR050272">
    <property type="entry name" value="Isochorismatase-like_hydrls"/>
</dbReference>
<dbReference type="EMBL" id="VANS01000002">
    <property type="protein sequence ID" value="TMM52903.1"/>
    <property type="molecule type" value="Genomic_DNA"/>
</dbReference>
<reference evidence="3 4" key="1">
    <citation type="submission" date="2019-05" db="EMBL/GenBank/DDBJ databases">
        <title>Sulfitobacter sabulilitoris sp. nov., isolated from a marine sand.</title>
        <authorList>
            <person name="Yoon J.-H."/>
        </authorList>
    </citation>
    <scope>NUCLEOTIDE SEQUENCE [LARGE SCALE GENOMIC DNA]</scope>
    <source>
        <strain evidence="3 4">HSMS-29</strain>
    </source>
</reference>